<dbReference type="GO" id="GO:0009055">
    <property type="term" value="F:electron transfer activity"/>
    <property type="evidence" value="ECO:0007669"/>
    <property type="project" value="InterPro"/>
</dbReference>
<dbReference type="Gene3D" id="1.10.760.10">
    <property type="entry name" value="Cytochrome c-like domain"/>
    <property type="match status" value="1"/>
</dbReference>
<dbReference type="Proteomes" id="UP000308528">
    <property type="component" value="Unassembled WGS sequence"/>
</dbReference>
<feature type="chain" id="PRO_5020747756" evidence="5">
    <location>
        <begin position="24"/>
        <end position="133"/>
    </location>
</feature>
<keyword evidence="3 4" id="KW-0408">Iron</keyword>
<dbReference type="PROSITE" id="PS51007">
    <property type="entry name" value="CYTC"/>
    <property type="match status" value="1"/>
</dbReference>
<evidence type="ECO:0000256" key="1">
    <source>
        <dbReference type="ARBA" id="ARBA00022617"/>
    </source>
</evidence>
<dbReference type="InterPro" id="IPR051459">
    <property type="entry name" value="Cytochrome_c-type_DH"/>
</dbReference>
<organism evidence="7 8">
    <name type="scientific">Neolewinella litorea</name>
    <dbReference type="NCBI Taxonomy" id="2562452"/>
    <lineage>
        <taxon>Bacteria</taxon>
        <taxon>Pseudomonadati</taxon>
        <taxon>Bacteroidota</taxon>
        <taxon>Saprospiria</taxon>
        <taxon>Saprospirales</taxon>
        <taxon>Lewinellaceae</taxon>
        <taxon>Neolewinella</taxon>
    </lineage>
</organism>
<dbReference type="GO" id="GO:0046872">
    <property type="term" value="F:metal ion binding"/>
    <property type="evidence" value="ECO:0007669"/>
    <property type="project" value="UniProtKB-KW"/>
</dbReference>
<keyword evidence="8" id="KW-1185">Reference proteome</keyword>
<accession>A0A4S4NSS0</accession>
<name>A0A4S4NSS0_9BACT</name>
<dbReference type="PANTHER" id="PTHR35008:SF4">
    <property type="entry name" value="BLL4482 PROTEIN"/>
    <property type="match status" value="1"/>
</dbReference>
<sequence>MLRPLLALLTLFVLTLGLTTACGQTEHLQGRNLYLEHCANCHLDEGQGLRRLIPPLAGSDYLRDQPAAAVRGIRYGMEGPMTVNGVTYDQPMPGNIELSEFQIVNIMNYINQAWGNDFGTVTVEEARGWLAAE</sequence>
<dbReference type="PANTHER" id="PTHR35008">
    <property type="entry name" value="BLL4482 PROTEIN-RELATED"/>
    <property type="match status" value="1"/>
</dbReference>
<evidence type="ECO:0000313" key="8">
    <source>
        <dbReference type="Proteomes" id="UP000308528"/>
    </source>
</evidence>
<evidence type="ECO:0000313" key="7">
    <source>
        <dbReference type="EMBL" id="THH41511.1"/>
    </source>
</evidence>
<proteinExistence type="predicted"/>
<evidence type="ECO:0000256" key="3">
    <source>
        <dbReference type="ARBA" id="ARBA00023004"/>
    </source>
</evidence>
<keyword evidence="5" id="KW-0732">Signal</keyword>
<reference evidence="7 8" key="1">
    <citation type="submission" date="2019-04" db="EMBL/GenBank/DDBJ databases">
        <title>Lewinella litorea sp. nov., isolated from a marine sand.</title>
        <authorList>
            <person name="Yoon J.-H."/>
        </authorList>
    </citation>
    <scope>NUCLEOTIDE SEQUENCE [LARGE SCALE GENOMIC DNA]</scope>
    <source>
        <strain evidence="7 8">HSMS-39</strain>
    </source>
</reference>
<evidence type="ECO:0000256" key="5">
    <source>
        <dbReference type="SAM" id="SignalP"/>
    </source>
</evidence>
<evidence type="ECO:0000259" key="6">
    <source>
        <dbReference type="PROSITE" id="PS51007"/>
    </source>
</evidence>
<protein>
    <submittedName>
        <fullName evidence="7">Cytochrome c</fullName>
    </submittedName>
</protein>
<dbReference type="PROSITE" id="PS51257">
    <property type="entry name" value="PROKAR_LIPOPROTEIN"/>
    <property type="match status" value="1"/>
</dbReference>
<dbReference type="InterPro" id="IPR036909">
    <property type="entry name" value="Cyt_c-like_dom_sf"/>
</dbReference>
<dbReference type="InterPro" id="IPR009056">
    <property type="entry name" value="Cyt_c-like_dom"/>
</dbReference>
<evidence type="ECO:0000256" key="4">
    <source>
        <dbReference type="PROSITE-ProRule" id="PRU00433"/>
    </source>
</evidence>
<dbReference type="OrthoDB" id="9811395at2"/>
<evidence type="ECO:0000256" key="2">
    <source>
        <dbReference type="ARBA" id="ARBA00022723"/>
    </source>
</evidence>
<feature type="signal peptide" evidence="5">
    <location>
        <begin position="1"/>
        <end position="23"/>
    </location>
</feature>
<keyword evidence="2 4" id="KW-0479">Metal-binding</keyword>
<gene>
    <name evidence="7" type="ORF">E4021_02640</name>
</gene>
<dbReference type="RefSeq" id="WP_136456354.1">
    <property type="nucleotide sequence ID" value="NZ_SRSF01000001.1"/>
</dbReference>
<keyword evidence="1 4" id="KW-0349">Heme</keyword>
<comment type="caution">
    <text evidence="7">The sequence shown here is derived from an EMBL/GenBank/DDBJ whole genome shotgun (WGS) entry which is preliminary data.</text>
</comment>
<dbReference type="GO" id="GO:0020037">
    <property type="term" value="F:heme binding"/>
    <property type="evidence" value="ECO:0007669"/>
    <property type="project" value="InterPro"/>
</dbReference>
<dbReference type="EMBL" id="SRSF01000001">
    <property type="protein sequence ID" value="THH41511.1"/>
    <property type="molecule type" value="Genomic_DNA"/>
</dbReference>
<dbReference type="SUPFAM" id="SSF46626">
    <property type="entry name" value="Cytochrome c"/>
    <property type="match status" value="1"/>
</dbReference>
<feature type="domain" description="Cytochrome c" evidence="6">
    <location>
        <begin position="25"/>
        <end position="114"/>
    </location>
</feature>
<dbReference type="Pfam" id="PF00034">
    <property type="entry name" value="Cytochrom_C"/>
    <property type="match status" value="1"/>
</dbReference>
<dbReference type="AlphaFoldDB" id="A0A4S4NSS0"/>